<evidence type="ECO:0000259" key="2">
    <source>
        <dbReference type="Pfam" id="PF24930"/>
    </source>
</evidence>
<dbReference type="AlphaFoldDB" id="A0A2K1IMJ3"/>
<dbReference type="Gramene" id="Pp3c22_7040V3.1">
    <property type="protein sequence ID" value="Pp3c22_7040V3.1"/>
    <property type="gene ID" value="Pp3c22_7040"/>
</dbReference>
<dbReference type="EMBL" id="ABEU02000022">
    <property type="protein sequence ID" value="PNR30494.1"/>
    <property type="molecule type" value="Genomic_DNA"/>
</dbReference>
<reference evidence="3 5" key="1">
    <citation type="journal article" date="2008" name="Science">
        <title>The Physcomitrella genome reveals evolutionary insights into the conquest of land by plants.</title>
        <authorList>
            <person name="Rensing S."/>
            <person name="Lang D."/>
            <person name="Zimmer A."/>
            <person name="Terry A."/>
            <person name="Salamov A."/>
            <person name="Shapiro H."/>
            <person name="Nishiyama T."/>
            <person name="Perroud P.-F."/>
            <person name="Lindquist E."/>
            <person name="Kamisugi Y."/>
            <person name="Tanahashi T."/>
            <person name="Sakakibara K."/>
            <person name="Fujita T."/>
            <person name="Oishi K."/>
            <person name="Shin-I T."/>
            <person name="Kuroki Y."/>
            <person name="Toyoda A."/>
            <person name="Suzuki Y."/>
            <person name="Hashimoto A."/>
            <person name="Yamaguchi K."/>
            <person name="Sugano A."/>
            <person name="Kohara Y."/>
            <person name="Fujiyama A."/>
            <person name="Anterola A."/>
            <person name="Aoki S."/>
            <person name="Ashton N."/>
            <person name="Barbazuk W.B."/>
            <person name="Barker E."/>
            <person name="Bennetzen J."/>
            <person name="Bezanilla M."/>
            <person name="Blankenship R."/>
            <person name="Cho S.H."/>
            <person name="Dutcher S."/>
            <person name="Estelle M."/>
            <person name="Fawcett J.A."/>
            <person name="Gundlach H."/>
            <person name="Hanada K."/>
            <person name="Heyl A."/>
            <person name="Hicks K.A."/>
            <person name="Hugh J."/>
            <person name="Lohr M."/>
            <person name="Mayer K."/>
            <person name="Melkozernov A."/>
            <person name="Murata T."/>
            <person name="Nelson D."/>
            <person name="Pils B."/>
            <person name="Prigge M."/>
            <person name="Reiss B."/>
            <person name="Renner T."/>
            <person name="Rombauts S."/>
            <person name="Rushton P."/>
            <person name="Sanderfoot A."/>
            <person name="Schween G."/>
            <person name="Shiu S.-H."/>
            <person name="Stueber K."/>
            <person name="Theodoulou F.L."/>
            <person name="Tu H."/>
            <person name="Van de Peer Y."/>
            <person name="Verrier P.J."/>
            <person name="Waters E."/>
            <person name="Wood A."/>
            <person name="Yang L."/>
            <person name="Cove D."/>
            <person name="Cuming A."/>
            <person name="Hasebe M."/>
            <person name="Lucas S."/>
            <person name="Mishler D.B."/>
            <person name="Reski R."/>
            <person name="Grigoriev I."/>
            <person name="Quatrano R.S."/>
            <person name="Boore J.L."/>
        </authorList>
    </citation>
    <scope>NUCLEOTIDE SEQUENCE [LARGE SCALE GENOMIC DNA]</scope>
    <source>
        <strain evidence="4 5">cv. Gransden 2004</strain>
    </source>
</reference>
<dbReference type="Proteomes" id="UP000006727">
    <property type="component" value="Chromosome 22"/>
</dbReference>
<dbReference type="Pfam" id="PF24930">
    <property type="entry name" value="DUF7750"/>
    <property type="match status" value="1"/>
</dbReference>
<feature type="compositionally biased region" description="Basic and acidic residues" evidence="1">
    <location>
        <begin position="664"/>
        <end position="675"/>
    </location>
</feature>
<dbReference type="PANTHER" id="PTHR10794:SF84">
    <property type="entry name" value="ESTERASE_LIPASE_THIOESTERASE FAMILY PROTEIN"/>
    <property type="match status" value="1"/>
</dbReference>
<feature type="compositionally biased region" description="Basic and acidic residues" evidence="1">
    <location>
        <begin position="574"/>
        <end position="602"/>
    </location>
</feature>
<gene>
    <name evidence="3" type="ORF">PHYPA_026810</name>
</gene>
<evidence type="ECO:0000256" key="1">
    <source>
        <dbReference type="SAM" id="MobiDB-lite"/>
    </source>
</evidence>
<dbReference type="InterPro" id="IPR050960">
    <property type="entry name" value="AB_hydrolase_4_sf"/>
</dbReference>
<organism evidence="3">
    <name type="scientific">Physcomitrium patens</name>
    <name type="common">Spreading-leaved earth moss</name>
    <name type="synonym">Physcomitrella patens</name>
    <dbReference type="NCBI Taxonomy" id="3218"/>
    <lineage>
        <taxon>Eukaryota</taxon>
        <taxon>Viridiplantae</taxon>
        <taxon>Streptophyta</taxon>
        <taxon>Embryophyta</taxon>
        <taxon>Bryophyta</taxon>
        <taxon>Bryophytina</taxon>
        <taxon>Bryopsida</taxon>
        <taxon>Funariidae</taxon>
        <taxon>Funariales</taxon>
        <taxon>Funariaceae</taxon>
        <taxon>Physcomitrium</taxon>
    </lineage>
</organism>
<feature type="region of interest" description="Disordered" evidence="1">
    <location>
        <begin position="504"/>
        <end position="720"/>
    </location>
</feature>
<feature type="compositionally biased region" description="Basic and acidic residues" evidence="1">
    <location>
        <begin position="343"/>
        <end position="363"/>
    </location>
</feature>
<dbReference type="EnsemblPlants" id="Pp3c22_7040V3.1">
    <property type="protein sequence ID" value="Pp3c22_7040V3.1"/>
    <property type="gene ID" value="Pp3c22_7040"/>
</dbReference>
<evidence type="ECO:0000313" key="3">
    <source>
        <dbReference type="EMBL" id="PNR30494.1"/>
    </source>
</evidence>
<feature type="region of interest" description="Disordered" evidence="1">
    <location>
        <begin position="756"/>
        <end position="809"/>
    </location>
</feature>
<feature type="compositionally biased region" description="Basic and acidic residues" evidence="1">
    <location>
        <begin position="614"/>
        <end position="636"/>
    </location>
</feature>
<feature type="compositionally biased region" description="Basic and acidic residues" evidence="1">
    <location>
        <begin position="772"/>
        <end position="809"/>
    </location>
</feature>
<reference evidence="4" key="3">
    <citation type="submission" date="2020-12" db="UniProtKB">
        <authorList>
            <consortium name="EnsemblPlants"/>
        </authorList>
    </citation>
    <scope>IDENTIFICATION</scope>
</reference>
<feature type="compositionally biased region" description="Low complexity" evidence="1">
    <location>
        <begin position="761"/>
        <end position="771"/>
    </location>
</feature>
<evidence type="ECO:0000313" key="5">
    <source>
        <dbReference type="Proteomes" id="UP000006727"/>
    </source>
</evidence>
<feature type="compositionally biased region" description="Basic and acidic residues" evidence="1">
    <location>
        <begin position="388"/>
        <end position="401"/>
    </location>
</feature>
<dbReference type="InParanoid" id="A0A2K1IMJ3"/>
<feature type="compositionally biased region" description="Polar residues" evidence="1">
    <location>
        <begin position="402"/>
        <end position="412"/>
    </location>
</feature>
<feature type="region of interest" description="Disordered" evidence="1">
    <location>
        <begin position="945"/>
        <end position="968"/>
    </location>
</feature>
<dbReference type="STRING" id="3218.A0A2K1IMJ3"/>
<dbReference type="PANTHER" id="PTHR10794">
    <property type="entry name" value="ABHYDROLASE DOMAIN-CONTAINING PROTEIN"/>
    <property type="match status" value="1"/>
</dbReference>
<keyword evidence="5" id="KW-1185">Reference proteome</keyword>
<dbReference type="GO" id="GO:0034338">
    <property type="term" value="F:short-chain carboxylesterase activity"/>
    <property type="evidence" value="ECO:0000318"/>
    <property type="project" value="GO_Central"/>
</dbReference>
<dbReference type="GO" id="GO:0006629">
    <property type="term" value="P:lipid metabolic process"/>
    <property type="evidence" value="ECO:0000318"/>
    <property type="project" value="GO_Central"/>
</dbReference>
<feature type="compositionally biased region" description="Basic and acidic residues" evidence="1">
    <location>
        <begin position="958"/>
        <end position="968"/>
    </location>
</feature>
<feature type="compositionally biased region" description="Polar residues" evidence="1">
    <location>
        <begin position="537"/>
        <end position="558"/>
    </location>
</feature>
<name>A0A2K1IMJ3_PHYPA</name>
<proteinExistence type="predicted"/>
<evidence type="ECO:0000313" key="4">
    <source>
        <dbReference type="EnsemblPlants" id="Pp3c22_7040V3.1"/>
    </source>
</evidence>
<sequence>MAEFLKASSTTRSLYITTYRKRRIPLPFSLCRTFHRSRSVNSLDLKSFHRYSDRRFPRIVRRCTSYTTQLPPMSSTRSEEWLAAATMPSHSSSNLKSLPTEHLSDSSAQWLLSRESTLSAMGANLLTKYLGEEAGSTRMVAAIDISNPFDYEQSSMHLGAQHGEKLDRMMAKGLVSILEANKVLFMRENKGFDLRKASTSSTVREFDAAILRVTYGFNTLEEFYTAAGSARYISTVQVPLLFIQREDDSKPVTSIPRLVLEKNPYITALAQIPVVNLSSFKGVVREPGSTSRHDWSYNVAFEWLAAVKVALLKALEDESVVEEKDEIKPIHEKRASQIVKAKKAGEIKPMKKRDDAGTTDRENLVSGTVSTTKEAETASQGSETTPLEVERILSKEQDTTPKVENTPSVDDSTSPDEGSETGAEPIQMRAAAKSIINVLDIIMPDTLSDEKKEKVLTAVGEGETILTALQEAVPEDVRGNMATAVTGAVQARIPSFNLVGFEKSTTVSDRKRESIPIAPLSPMDSSTSGEDGDIHSTPATSGKTVDGNGLTNPVQSNTEAEKADTTERGGNAFKQEDKNQSGGRKDSKEDALNDSKVLKLEEPNDSMETKSLGGKRDGIVDKQEGLEQGHNIKDGAGKTPIIENGRKEDNEQSDSAGSNGSTNENEKTRTSEESHLGSVTSDSAAVTAPPQPTPTSSPENSAPLDLPTHSQTGVTPPLDMGSALEALTDFDDSTQVAVSNVFGLAENILEKLEQEQKGDVYDASADAQVDSADQKKETDRRNGKEEHGSKENNDKGNVLKDQPPKVKTDDILLSTNGTAFNYKDTFKELKGSETQRSNQYMKEADSAGPGLRKITIKQMSEEVDDIGKSKGYVSTLGANENHSKRTIDIKKAKTPNLVESTVKDALEFELLRRAKSKNQGKVMGMMAAAMSGGATMAGINVSNECSAVEDSDGGGGEKNSKRTGTEDEKAGTIFSVHPLAEKAMSVAAPVAPHNGDGKVDHERLVAMLAKLDRRLVFFDLLEKLLFYWVARGVQ</sequence>
<accession>A0A2K1IMJ3</accession>
<feature type="domain" description="DUF7750" evidence="2">
    <location>
        <begin position="427"/>
        <end position="490"/>
    </location>
</feature>
<feature type="region of interest" description="Disordered" evidence="1">
    <location>
        <begin position="338"/>
        <end position="423"/>
    </location>
</feature>
<feature type="compositionally biased region" description="Polar residues" evidence="1">
    <location>
        <begin position="365"/>
        <end position="385"/>
    </location>
</feature>
<reference evidence="3 5" key="2">
    <citation type="journal article" date="2018" name="Plant J.">
        <title>The Physcomitrella patens chromosome-scale assembly reveals moss genome structure and evolution.</title>
        <authorList>
            <person name="Lang D."/>
            <person name="Ullrich K.K."/>
            <person name="Murat F."/>
            <person name="Fuchs J."/>
            <person name="Jenkins J."/>
            <person name="Haas F.B."/>
            <person name="Piednoel M."/>
            <person name="Gundlach H."/>
            <person name="Van Bel M."/>
            <person name="Meyberg R."/>
            <person name="Vives C."/>
            <person name="Morata J."/>
            <person name="Symeonidi A."/>
            <person name="Hiss M."/>
            <person name="Muchero W."/>
            <person name="Kamisugi Y."/>
            <person name="Saleh O."/>
            <person name="Blanc G."/>
            <person name="Decker E.L."/>
            <person name="van Gessel N."/>
            <person name="Grimwood J."/>
            <person name="Hayes R.D."/>
            <person name="Graham S.W."/>
            <person name="Gunter L.E."/>
            <person name="McDaniel S.F."/>
            <person name="Hoernstein S.N.W."/>
            <person name="Larsson A."/>
            <person name="Li F.W."/>
            <person name="Perroud P.F."/>
            <person name="Phillips J."/>
            <person name="Ranjan P."/>
            <person name="Rokshar D.S."/>
            <person name="Rothfels C.J."/>
            <person name="Schneider L."/>
            <person name="Shu S."/>
            <person name="Stevenson D.W."/>
            <person name="Thummler F."/>
            <person name="Tillich M."/>
            <person name="Villarreal Aguilar J.C."/>
            <person name="Widiez T."/>
            <person name="Wong G.K."/>
            <person name="Wymore A."/>
            <person name="Zhang Y."/>
            <person name="Zimmer A.D."/>
            <person name="Quatrano R.S."/>
            <person name="Mayer K.F.X."/>
            <person name="Goodstein D."/>
            <person name="Casacuberta J.M."/>
            <person name="Vandepoele K."/>
            <person name="Reski R."/>
            <person name="Cuming A.C."/>
            <person name="Tuskan G.A."/>
            <person name="Maumus F."/>
            <person name="Salse J."/>
            <person name="Schmutz J."/>
            <person name="Rensing S.A."/>
        </authorList>
    </citation>
    <scope>NUCLEOTIDE SEQUENCE [LARGE SCALE GENOMIC DNA]</scope>
    <source>
        <strain evidence="4 5">cv. Gransden 2004</strain>
    </source>
</reference>
<dbReference type="InterPro" id="IPR056652">
    <property type="entry name" value="DUF7750"/>
</dbReference>
<protein>
    <recommendedName>
        <fullName evidence="2">DUF7750 domain-containing protein</fullName>
    </recommendedName>
</protein>
<dbReference type="GO" id="GO:0047372">
    <property type="term" value="F:monoacylglycerol lipase activity"/>
    <property type="evidence" value="ECO:0000318"/>
    <property type="project" value="GO_Central"/>
</dbReference>
<feature type="compositionally biased region" description="Polar residues" evidence="1">
    <location>
        <begin position="653"/>
        <end position="663"/>
    </location>
</feature>